<accession>A0ABD5V9Z9</accession>
<protein>
    <submittedName>
        <fullName evidence="2">Uncharacterized protein</fullName>
    </submittedName>
</protein>
<evidence type="ECO:0000313" key="3">
    <source>
        <dbReference type="Proteomes" id="UP001596395"/>
    </source>
</evidence>
<dbReference type="EMBL" id="JBHSXN010000001">
    <property type="protein sequence ID" value="MFC6952249.1"/>
    <property type="molecule type" value="Genomic_DNA"/>
</dbReference>
<proteinExistence type="predicted"/>
<dbReference type="Proteomes" id="UP001596395">
    <property type="component" value="Unassembled WGS sequence"/>
</dbReference>
<dbReference type="InterPro" id="IPR057180">
    <property type="entry name" value="DUF7858"/>
</dbReference>
<dbReference type="RefSeq" id="WP_336349239.1">
    <property type="nucleotide sequence ID" value="NZ_JAZAQL010000001.1"/>
</dbReference>
<keyword evidence="3" id="KW-1185">Reference proteome</keyword>
<feature type="region of interest" description="Disordered" evidence="1">
    <location>
        <begin position="1"/>
        <end position="22"/>
    </location>
</feature>
<gene>
    <name evidence="2" type="ORF">ACFQGB_05190</name>
</gene>
<name>A0ABD5V9Z9_9EURY</name>
<sequence>MGLADIAAGLSTTTEQDERGVASVDATDAGLADALARFAEDLPCEPGAAAAVAEAYVGGAPVDAAGHDADVAPMTAAKTLHRLGFAGLSPVSATGERVLEDYLAGRVSRADARGLLSLSDAEFALAAYVATHDPIEGARGVVDGALEDEREASVEKRDALAETMSSADEFY</sequence>
<organism evidence="2 3">
    <name type="scientific">Halorubellus litoreus</name>
    <dbReference type="NCBI Taxonomy" id="755308"/>
    <lineage>
        <taxon>Archaea</taxon>
        <taxon>Methanobacteriati</taxon>
        <taxon>Methanobacteriota</taxon>
        <taxon>Stenosarchaea group</taxon>
        <taxon>Halobacteria</taxon>
        <taxon>Halobacteriales</taxon>
        <taxon>Halorubellaceae</taxon>
        <taxon>Halorubellus</taxon>
    </lineage>
</organism>
<reference evidence="2 3" key="1">
    <citation type="journal article" date="2019" name="Int. J. Syst. Evol. Microbiol.">
        <title>The Global Catalogue of Microorganisms (GCM) 10K type strain sequencing project: providing services to taxonomists for standard genome sequencing and annotation.</title>
        <authorList>
            <consortium name="The Broad Institute Genomics Platform"/>
            <consortium name="The Broad Institute Genome Sequencing Center for Infectious Disease"/>
            <person name="Wu L."/>
            <person name="Ma J."/>
        </authorList>
    </citation>
    <scope>NUCLEOTIDE SEQUENCE [LARGE SCALE GENOMIC DNA]</scope>
    <source>
        <strain evidence="2 3">GX26</strain>
    </source>
</reference>
<comment type="caution">
    <text evidence="2">The sequence shown here is derived from an EMBL/GenBank/DDBJ whole genome shotgun (WGS) entry which is preliminary data.</text>
</comment>
<dbReference type="Pfam" id="PF25257">
    <property type="entry name" value="DUF7858"/>
    <property type="match status" value="1"/>
</dbReference>
<evidence type="ECO:0000256" key="1">
    <source>
        <dbReference type="SAM" id="MobiDB-lite"/>
    </source>
</evidence>
<evidence type="ECO:0000313" key="2">
    <source>
        <dbReference type="EMBL" id="MFC6952249.1"/>
    </source>
</evidence>
<dbReference type="AlphaFoldDB" id="A0ABD5V9Z9"/>